<dbReference type="Gene3D" id="1.10.357.40">
    <property type="entry name" value="YbiA-like"/>
    <property type="match status" value="1"/>
</dbReference>
<dbReference type="CDD" id="cd15457">
    <property type="entry name" value="NADAR"/>
    <property type="match status" value="1"/>
</dbReference>
<evidence type="ECO:0000259" key="2">
    <source>
        <dbReference type="Pfam" id="PF08719"/>
    </source>
</evidence>
<feature type="compositionally biased region" description="Polar residues" evidence="1">
    <location>
        <begin position="7"/>
        <end position="17"/>
    </location>
</feature>
<dbReference type="AlphaFoldDB" id="A0A9P7D033"/>
<comment type="caution">
    <text evidence="3">The sequence shown here is derived from an EMBL/GenBank/DDBJ whole genome shotgun (WGS) entry which is preliminary data.</text>
</comment>
<gene>
    <name evidence="3" type="ORF">EV702DRAFT_1048420</name>
</gene>
<organism evidence="3 4">
    <name type="scientific">Suillus placidus</name>
    <dbReference type="NCBI Taxonomy" id="48579"/>
    <lineage>
        <taxon>Eukaryota</taxon>
        <taxon>Fungi</taxon>
        <taxon>Dikarya</taxon>
        <taxon>Basidiomycota</taxon>
        <taxon>Agaricomycotina</taxon>
        <taxon>Agaricomycetes</taxon>
        <taxon>Agaricomycetidae</taxon>
        <taxon>Boletales</taxon>
        <taxon>Suillineae</taxon>
        <taxon>Suillaceae</taxon>
        <taxon>Suillus</taxon>
    </lineage>
</organism>
<dbReference type="EMBL" id="JABBWD010000050">
    <property type="protein sequence ID" value="KAG1772973.1"/>
    <property type="molecule type" value="Genomic_DNA"/>
</dbReference>
<feature type="compositionally biased region" description="Basic and acidic residues" evidence="1">
    <location>
        <begin position="19"/>
        <end position="36"/>
    </location>
</feature>
<protein>
    <recommendedName>
        <fullName evidence="2">NADAR domain-containing protein</fullName>
    </recommendedName>
</protein>
<accession>A0A9P7D033</accession>
<sequence>MDIAQSFLVSSTETQSPLDRIKKGLEDRGYLSDDSKVNIAPTRHALLPRTPRGSHPPRVSSAQRPSASPQSSPLTTRPTPPSSTTLSNGKPNKILFYHAHDPYYGFTNFSSDPIEYNGKKYPTSEHLFQALKFMERRPELAEHIRTCSTRPRVVFDEAHRFSPEVRSDWLQMDLVLWHKFLQNRHLKEELLSTGDAELVEDSDKDSFWGIGADRKGQNQLGKALIRLRTKLRDEQSTSAGSKALTLLKKSVGR</sequence>
<proteinExistence type="predicted"/>
<dbReference type="InterPro" id="IPR037238">
    <property type="entry name" value="YbiA-like_sf"/>
</dbReference>
<feature type="compositionally biased region" description="Low complexity" evidence="1">
    <location>
        <begin position="56"/>
        <end position="87"/>
    </location>
</feature>
<dbReference type="Pfam" id="PF08719">
    <property type="entry name" value="NADAR"/>
    <property type="match status" value="1"/>
</dbReference>
<evidence type="ECO:0000313" key="3">
    <source>
        <dbReference type="EMBL" id="KAG1772973.1"/>
    </source>
</evidence>
<dbReference type="SUPFAM" id="SSF143990">
    <property type="entry name" value="YbiA-like"/>
    <property type="match status" value="1"/>
</dbReference>
<reference evidence="3" key="1">
    <citation type="journal article" date="2020" name="New Phytol.">
        <title>Comparative genomics reveals dynamic genome evolution in host specialist ectomycorrhizal fungi.</title>
        <authorList>
            <person name="Lofgren L.A."/>
            <person name="Nguyen N.H."/>
            <person name="Vilgalys R."/>
            <person name="Ruytinx J."/>
            <person name="Liao H.L."/>
            <person name="Branco S."/>
            <person name="Kuo A."/>
            <person name="LaButti K."/>
            <person name="Lipzen A."/>
            <person name="Andreopoulos W."/>
            <person name="Pangilinan J."/>
            <person name="Riley R."/>
            <person name="Hundley H."/>
            <person name="Na H."/>
            <person name="Barry K."/>
            <person name="Grigoriev I.V."/>
            <person name="Stajich J.E."/>
            <person name="Kennedy P.G."/>
        </authorList>
    </citation>
    <scope>NUCLEOTIDE SEQUENCE</scope>
    <source>
        <strain evidence="3">DOB743</strain>
    </source>
</reference>
<dbReference type="OrthoDB" id="206452at2759"/>
<feature type="domain" description="NADAR" evidence="2">
    <location>
        <begin position="96"/>
        <end position="232"/>
    </location>
</feature>
<dbReference type="NCBIfam" id="TIGR02464">
    <property type="entry name" value="ribofla_fusion"/>
    <property type="match status" value="1"/>
</dbReference>
<feature type="region of interest" description="Disordered" evidence="1">
    <location>
        <begin position="1"/>
        <end position="91"/>
    </location>
</feature>
<name>A0A9P7D033_9AGAM</name>
<evidence type="ECO:0000313" key="4">
    <source>
        <dbReference type="Proteomes" id="UP000714275"/>
    </source>
</evidence>
<evidence type="ECO:0000256" key="1">
    <source>
        <dbReference type="SAM" id="MobiDB-lite"/>
    </source>
</evidence>
<dbReference type="InterPro" id="IPR012816">
    <property type="entry name" value="NADAR"/>
</dbReference>
<keyword evidence="4" id="KW-1185">Reference proteome</keyword>
<dbReference type="Proteomes" id="UP000714275">
    <property type="component" value="Unassembled WGS sequence"/>
</dbReference>